<dbReference type="RefSeq" id="WP_413779610.1">
    <property type="nucleotide sequence ID" value="NZ_JAUOZS010000001.1"/>
</dbReference>
<protein>
    <submittedName>
        <fullName evidence="1">Uncharacterized protein</fullName>
    </submittedName>
</protein>
<keyword evidence="2" id="KW-1185">Reference proteome</keyword>
<evidence type="ECO:0000313" key="1">
    <source>
        <dbReference type="EMBL" id="MDT8901085.1"/>
    </source>
</evidence>
<dbReference type="EMBL" id="JAUOZS010000001">
    <property type="protein sequence ID" value="MDT8901085.1"/>
    <property type="molecule type" value="Genomic_DNA"/>
</dbReference>
<gene>
    <name evidence="1" type="ORF">Q4T40_07540</name>
</gene>
<organism evidence="1 2">
    <name type="scientific">Anaeroselena agilis</name>
    <dbReference type="NCBI Taxonomy" id="3063788"/>
    <lineage>
        <taxon>Bacteria</taxon>
        <taxon>Bacillati</taxon>
        <taxon>Bacillota</taxon>
        <taxon>Negativicutes</taxon>
        <taxon>Acetonemataceae</taxon>
        <taxon>Anaeroselena</taxon>
    </lineage>
</organism>
<accession>A0ABU3NWA0</accession>
<sequence>MHIVITVNGLYFSGKVGDFRRFLALLASHPPVGYRRDSLR</sequence>
<name>A0ABU3NWA0_9FIRM</name>
<comment type="caution">
    <text evidence="1">The sequence shown here is derived from an EMBL/GenBank/DDBJ whole genome shotgun (WGS) entry which is preliminary data.</text>
</comment>
<reference evidence="1 2" key="1">
    <citation type="submission" date="2023-07" db="EMBL/GenBank/DDBJ databases">
        <title>The novel representative of Negativicutes class, Anaeroselena agilis gen. nov. sp. nov.</title>
        <authorList>
            <person name="Prokofeva M.I."/>
            <person name="Elcheninov A.G."/>
            <person name="Klyukina A."/>
            <person name="Kublanov I.V."/>
            <person name="Frolov E.N."/>
            <person name="Podosokorskaya O.A."/>
        </authorList>
    </citation>
    <scope>NUCLEOTIDE SEQUENCE [LARGE SCALE GENOMIC DNA]</scope>
    <source>
        <strain evidence="1 2">4137-cl</strain>
    </source>
</reference>
<dbReference type="Proteomes" id="UP001254848">
    <property type="component" value="Unassembled WGS sequence"/>
</dbReference>
<evidence type="ECO:0000313" key="2">
    <source>
        <dbReference type="Proteomes" id="UP001254848"/>
    </source>
</evidence>
<proteinExistence type="predicted"/>